<keyword evidence="1" id="KW-1133">Transmembrane helix</keyword>
<dbReference type="EMBL" id="VXIV02002858">
    <property type="protein sequence ID" value="KAF6022376.1"/>
    <property type="molecule type" value="Genomic_DNA"/>
</dbReference>
<reference evidence="2" key="1">
    <citation type="submission" date="2020-06" db="EMBL/GenBank/DDBJ databases">
        <title>Draft genome of Bugula neritina, a colonial animal packing powerful symbionts and potential medicines.</title>
        <authorList>
            <person name="Rayko M."/>
        </authorList>
    </citation>
    <scope>NUCLEOTIDE SEQUENCE [LARGE SCALE GENOMIC DNA]</scope>
    <source>
        <strain evidence="2">Kwan_BN1</strain>
    </source>
</reference>
<keyword evidence="1" id="KW-0472">Membrane</keyword>
<keyword evidence="3" id="KW-1185">Reference proteome</keyword>
<keyword evidence="1" id="KW-0812">Transmembrane</keyword>
<evidence type="ECO:0000256" key="1">
    <source>
        <dbReference type="SAM" id="Phobius"/>
    </source>
</evidence>
<evidence type="ECO:0000313" key="2">
    <source>
        <dbReference type="EMBL" id="KAF6022376.1"/>
    </source>
</evidence>
<sequence length="90" mass="10223">MKSYPVVINHCEEYIDSNDGRPQEAGYAESCTKYSLDLTYPYVVIACPVPPALFGVYCLVSIRMLRSENFYPEKQKLKVALNGYNLAFCL</sequence>
<dbReference type="AlphaFoldDB" id="A0A7J7J9Q6"/>
<accession>A0A7J7J9Q6</accession>
<name>A0A7J7J9Q6_BUGNE</name>
<protein>
    <submittedName>
        <fullName evidence="2">Uncharacterized protein</fullName>
    </submittedName>
</protein>
<dbReference type="Proteomes" id="UP000593567">
    <property type="component" value="Unassembled WGS sequence"/>
</dbReference>
<comment type="caution">
    <text evidence="2">The sequence shown here is derived from an EMBL/GenBank/DDBJ whole genome shotgun (WGS) entry which is preliminary data.</text>
</comment>
<feature type="transmembrane region" description="Helical" evidence="1">
    <location>
        <begin position="40"/>
        <end position="60"/>
    </location>
</feature>
<evidence type="ECO:0000313" key="3">
    <source>
        <dbReference type="Proteomes" id="UP000593567"/>
    </source>
</evidence>
<gene>
    <name evidence="2" type="ORF">EB796_019316</name>
</gene>
<proteinExistence type="predicted"/>
<organism evidence="2 3">
    <name type="scientific">Bugula neritina</name>
    <name type="common">Brown bryozoan</name>
    <name type="synonym">Sertularia neritina</name>
    <dbReference type="NCBI Taxonomy" id="10212"/>
    <lineage>
        <taxon>Eukaryota</taxon>
        <taxon>Metazoa</taxon>
        <taxon>Spiralia</taxon>
        <taxon>Lophotrochozoa</taxon>
        <taxon>Bryozoa</taxon>
        <taxon>Gymnolaemata</taxon>
        <taxon>Cheilostomatida</taxon>
        <taxon>Flustrina</taxon>
        <taxon>Buguloidea</taxon>
        <taxon>Bugulidae</taxon>
        <taxon>Bugula</taxon>
    </lineage>
</organism>